<sequence>MKVQALMLSAVLLTGCGTVQTVAFSDKFSVDQLKTKKTYCGAVPRIYSGATYDFCMLHAEKPDDVDAFNYNNASFGLVVDAAVSGVLDTFLLPYTIYKQQADGSIVIN</sequence>
<keyword evidence="1" id="KW-0449">Lipoprotein</keyword>
<name>A0A2A2PEN1_9PSED</name>
<dbReference type="EMBL" id="NRST01000001">
    <property type="protein sequence ID" value="PAW53927.1"/>
    <property type="molecule type" value="Genomic_DNA"/>
</dbReference>
<organism evidence="1 2">
    <name type="scientific">Pseudomonas moraviensis</name>
    <dbReference type="NCBI Taxonomy" id="321662"/>
    <lineage>
        <taxon>Bacteria</taxon>
        <taxon>Pseudomonadati</taxon>
        <taxon>Pseudomonadota</taxon>
        <taxon>Gammaproteobacteria</taxon>
        <taxon>Pseudomonadales</taxon>
        <taxon>Pseudomonadaceae</taxon>
        <taxon>Pseudomonas</taxon>
    </lineage>
</organism>
<proteinExistence type="predicted"/>
<gene>
    <name evidence="1" type="ORF">CKQ80_01060</name>
</gene>
<dbReference type="AlphaFoldDB" id="A0A2A2PEN1"/>
<dbReference type="Proteomes" id="UP000217830">
    <property type="component" value="Unassembled WGS sequence"/>
</dbReference>
<reference evidence="1 2" key="1">
    <citation type="submission" date="2017-08" db="EMBL/GenBank/DDBJ databases">
        <title>Draft Genome Sequence of Pseudomonas moraviensis TYU6, isolated from Taxus cuspidata by using PacBio Single-Molecule Real-Time Technology.</title>
        <authorList>
            <person name="Baek K.-H."/>
            <person name="Mishra A.K."/>
        </authorList>
    </citation>
    <scope>NUCLEOTIDE SEQUENCE [LARGE SCALE GENOMIC DNA]</scope>
    <source>
        <strain evidence="1 2">TYU6</strain>
    </source>
</reference>
<evidence type="ECO:0000313" key="1">
    <source>
        <dbReference type="EMBL" id="PAW53927.1"/>
    </source>
</evidence>
<dbReference type="PROSITE" id="PS51257">
    <property type="entry name" value="PROKAR_LIPOPROTEIN"/>
    <property type="match status" value="1"/>
</dbReference>
<dbReference type="RefSeq" id="WP_047294089.1">
    <property type="nucleotide sequence ID" value="NZ_NRSS01000004.1"/>
</dbReference>
<comment type="caution">
    <text evidence="1">The sequence shown here is derived from an EMBL/GenBank/DDBJ whole genome shotgun (WGS) entry which is preliminary data.</text>
</comment>
<keyword evidence="2" id="KW-1185">Reference proteome</keyword>
<dbReference type="InterPro" id="IPR010780">
    <property type="entry name" value="DUF1375"/>
</dbReference>
<accession>A0A2A2PEN1</accession>
<protein>
    <submittedName>
        <fullName evidence="1">YceK/YidQ family lipoprotein</fullName>
    </submittedName>
</protein>
<evidence type="ECO:0000313" key="2">
    <source>
        <dbReference type="Proteomes" id="UP000217830"/>
    </source>
</evidence>
<dbReference type="Pfam" id="PF07119">
    <property type="entry name" value="DUF1375"/>
    <property type="match status" value="1"/>
</dbReference>